<dbReference type="AlphaFoldDB" id="A0A0U3E8R4"/>
<dbReference type="PATRIC" id="fig|230361.4.peg.15"/>
<dbReference type="Pfam" id="PF03551">
    <property type="entry name" value="PadR"/>
    <property type="match status" value="1"/>
</dbReference>
<evidence type="ECO:0000313" key="3">
    <source>
        <dbReference type="Proteomes" id="UP000067738"/>
    </source>
</evidence>
<dbReference type="InterPro" id="IPR036390">
    <property type="entry name" value="WH_DNA-bd_sf"/>
</dbReference>
<evidence type="ECO:0000313" key="2">
    <source>
        <dbReference type="EMBL" id="ALT67825.1"/>
    </source>
</evidence>
<dbReference type="KEGG" id="mmil:sm9_0015"/>
<dbReference type="Proteomes" id="UP000067738">
    <property type="component" value="Chromosome"/>
</dbReference>
<reference evidence="2 3" key="1">
    <citation type="submission" date="2015-04" db="EMBL/GenBank/DDBJ databases">
        <title>The complete genome sequence of the rumen methanogen Methanobrevibacter millerae SM9.</title>
        <authorList>
            <person name="Leahy S.C."/>
            <person name="Kelly W.J."/>
            <person name="Pacheco D.M."/>
            <person name="Li D."/>
            <person name="Altermann E."/>
            <person name="Attwood G.T."/>
        </authorList>
    </citation>
    <scope>NUCLEOTIDE SEQUENCE [LARGE SCALE GENOMIC DNA]</scope>
    <source>
        <strain evidence="2 3">SM9</strain>
    </source>
</reference>
<organism evidence="2 3">
    <name type="scientific">Methanobrevibacter millerae</name>
    <dbReference type="NCBI Taxonomy" id="230361"/>
    <lineage>
        <taxon>Archaea</taxon>
        <taxon>Methanobacteriati</taxon>
        <taxon>Methanobacteriota</taxon>
        <taxon>Methanomada group</taxon>
        <taxon>Methanobacteria</taxon>
        <taxon>Methanobacteriales</taxon>
        <taxon>Methanobacteriaceae</taxon>
        <taxon>Methanobrevibacter</taxon>
    </lineage>
</organism>
<name>A0A0U3E8R4_9EURY</name>
<proteinExistence type="predicted"/>
<gene>
    <name evidence="2" type="ORF">sm9_0015</name>
</gene>
<protein>
    <submittedName>
        <fullName evidence="2">Transcriptional regulator PadR family</fullName>
    </submittedName>
</protein>
<dbReference type="Gene3D" id="1.10.10.10">
    <property type="entry name" value="Winged helix-like DNA-binding domain superfamily/Winged helix DNA-binding domain"/>
    <property type="match status" value="1"/>
</dbReference>
<dbReference type="InterPro" id="IPR052509">
    <property type="entry name" value="Metal_resp_DNA-bind_regulator"/>
</dbReference>
<evidence type="ECO:0000259" key="1">
    <source>
        <dbReference type="Pfam" id="PF03551"/>
    </source>
</evidence>
<dbReference type="InterPro" id="IPR005149">
    <property type="entry name" value="Tscrpt_reg_PadR_N"/>
</dbReference>
<dbReference type="InterPro" id="IPR036388">
    <property type="entry name" value="WH-like_DNA-bd_sf"/>
</dbReference>
<dbReference type="PANTHER" id="PTHR33169">
    <property type="entry name" value="PADR-FAMILY TRANSCRIPTIONAL REGULATOR"/>
    <property type="match status" value="1"/>
</dbReference>
<sequence length="141" mass="16745">MSKFYICDTMKELNESHIKILKHFSNGLTHNLILWIISKESIHGYGIMKRLDEFFDFSNENCELKATSSKVYPILRKMEDKGLIRGEWQIVNNKRVKFYSITEDGEIVLNHIKNNMKRVLENPSWLDYLEDMTGREISREN</sequence>
<accession>A0A0U3E8R4</accession>
<feature type="domain" description="Transcription regulator PadR N-terminal" evidence="1">
    <location>
        <begin position="33"/>
        <end position="109"/>
    </location>
</feature>
<dbReference type="SUPFAM" id="SSF46785">
    <property type="entry name" value="Winged helix' DNA-binding domain"/>
    <property type="match status" value="1"/>
</dbReference>
<keyword evidence="3" id="KW-1185">Reference proteome</keyword>
<dbReference type="EMBL" id="CP011266">
    <property type="protein sequence ID" value="ALT67825.1"/>
    <property type="molecule type" value="Genomic_DNA"/>
</dbReference>
<dbReference type="PANTHER" id="PTHR33169:SF14">
    <property type="entry name" value="TRANSCRIPTIONAL REGULATOR RV3488"/>
    <property type="match status" value="1"/>
</dbReference>